<dbReference type="AlphaFoldDB" id="A0A932ZVN5"/>
<reference evidence="2" key="1">
    <citation type="submission" date="2020-07" db="EMBL/GenBank/DDBJ databases">
        <title>Huge and variable diversity of episymbiotic CPR bacteria and DPANN archaea in groundwater ecosystems.</title>
        <authorList>
            <person name="He C.Y."/>
            <person name="Keren R."/>
            <person name="Whittaker M."/>
            <person name="Farag I.F."/>
            <person name="Doudna J."/>
            <person name="Cate J.H.D."/>
            <person name="Banfield J.F."/>
        </authorList>
    </citation>
    <scope>NUCLEOTIDE SEQUENCE</scope>
    <source>
        <strain evidence="2">NC_groundwater_1370_Ag_S-0.2um_69_93</strain>
    </source>
</reference>
<keyword evidence="1" id="KW-0472">Membrane</keyword>
<feature type="transmembrane region" description="Helical" evidence="1">
    <location>
        <begin position="6"/>
        <end position="24"/>
    </location>
</feature>
<comment type="caution">
    <text evidence="2">The sequence shown here is derived from an EMBL/GenBank/DDBJ whole genome shotgun (WGS) entry which is preliminary data.</text>
</comment>
<dbReference type="EMBL" id="JACQRX010000358">
    <property type="protein sequence ID" value="MBI4252431.1"/>
    <property type="molecule type" value="Genomic_DNA"/>
</dbReference>
<evidence type="ECO:0000313" key="2">
    <source>
        <dbReference type="EMBL" id="MBI4252431.1"/>
    </source>
</evidence>
<name>A0A932ZVN5_UNCTE</name>
<gene>
    <name evidence="2" type="ORF">HY618_08225</name>
</gene>
<evidence type="ECO:0000313" key="3">
    <source>
        <dbReference type="Proteomes" id="UP000752292"/>
    </source>
</evidence>
<keyword evidence="1" id="KW-1133">Transmembrane helix</keyword>
<feature type="transmembrane region" description="Helical" evidence="1">
    <location>
        <begin position="78"/>
        <end position="99"/>
    </location>
</feature>
<protein>
    <recommendedName>
        <fullName evidence="4">Cytochrome C and Quinol oxidase polypeptide I</fullName>
    </recommendedName>
</protein>
<feature type="transmembrane region" description="Helical" evidence="1">
    <location>
        <begin position="36"/>
        <end position="58"/>
    </location>
</feature>
<organism evidence="2 3">
    <name type="scientific">Tectimicrobiota bacterium</name>
    <dbReference type="NCBI Taxonomy" id="2528274"/>
    <lineage>
        <taxon>Bacteria</taxon>
        <taxon>Pseudomonadati</taxon>
        <taxon>Nitrospinota/Tectimicrobiota group</taxon>
        <taxon>Candidatus Tectimicrobiota</taxon>
    </lineage>
</organism>
<feature type="transmembrane region" description="Helical" evidence="1">
    <location>
        <begin position="108"/>
        <end position="129"/>
    </location>
</feature>
<dbReference type="Proteomes" id="UP000752292">
    <property type="component" value="Unassembled WGS sequence"/>
</dbReference>
<proteinExistence type="predicted"/>
<keyword evidence="1" id="KW-0812">Transmembrane</keyword>
<evidence type="ECO:0008006" key="4">
    <source>
        <dbReference type="Google" id="ProtNLM"/>
    </source>
</evidence>
<evidence type="ECO:0000256" key="1">
    <source>
        <dbReference type="SAM" id="Phobius"/>
    </source>
</evidence>
<sequence length="139" mass="15592">MKTSLVFFILTFASGSAFMMLNALHRARMPHDLILLHAHLGFVGWLGLMVMGVAWWMFPLMRDQHPETKGRYHLPTVYAVYYLTVGGLLPRVIGEPWFWRTGHPFPRFLLVVSALAQLAGVAGFAAGVWGRVRPVGDSL</sequence>
<accession>A0A932ZVN5</accession>